<accession>A0A8J3IEP2</accession>
<sequence length="58" mass="6962">MSSYLRVRGQRAALELLVVEVYRRSTNWQQEYYTVHQTIHLDQFDLELPLDAIYEGVF</sequence>
<dbReference type="AlphaFoldDB" id="A0A8J3IEP2"/>
<evidence type="ECO:0000313" key="1">
    <source>
        <dbReference type="EMBL" id="GHO92951.1"/>
    </source>
</evidence>
<organism evidence="1 2">
    <name type="scientific">Reticulibacter mediterranei</name>
    <dbReference type="NCBI Taxonomy" id="2778369"/>
    <lineage>
        <taxon>Bacteria</taxon>
        <taxon>Bacillati</taxon>
        <taxon>Chloroflexota</taxon>
        <taxon>Ktedonobacteria</taxon>
        <taxon>Ktedonobacterales</taxon>
        <taxon>Reticulibacteraceae</taxon>
        <taxon>Reticulibacter</taxon>
    </lineage>
</organism>
<reference evidence="1" key="1">
    <citation type="submission" date="2020-10" db="EMBL/GenBank/DDBJ databases">
        <title>Taxonomic study of unclassified bacteria belonging to the class Ktedonobacteria.</title>
        <authorList>
            <person name="Yabe S."/>
            <person name="Wang C.M."/>
            <person name="Zheng Y."/>
            <person name="Sakai Y."/>
            <person name="Cavaletti L."/>
            <person name="Monciardini P."/>
            <person name="Donadio S."/>
        </authorList>
    </citation>
    <scope>NUCLEOTIDE SEQUENCE</scope>
    <source>
        <strain evidence="1">ID150040</strain>
    </source>
</reference>
<dbReference type="RefSeq" id="WP_220203762.1">
    <property type="nucleotide sequence ID" value="NZ_BNJK01000001.1"/>
</dbReference>
<evidence type="ECO:0000313" key="2">
    <source>
        <dbReference type="Proteomes" id="UP000597444"/>
    </source>
</evidence>
<name>A0A8J3IEP2_9CHLR</name>
<dbReference type="Proteomes" id="UP000597444">
    <property type="component" value="Unassembled WGS sequence"/>
</dbReference>
<proteinExistence type="predicted"/>
<keyword evidence="2" id="KW-1185">Reference proteome</keyword>
<dbReference type="EMBL" id="BNJK01000001">
    <property type="protein sequence ID" value="GHO92951.1"/>
    <property type="molecule type" value="Genomic_DNA"/>
</dbReference>
<gene>
    <name evidence="1" type="ORF">KSF_029990</name>
</gene>
<comment type="caution">
    <text evidence="1">The sequence shown here is derived from an EMBL/GenBank/DDBJ whole genome shotgun (WGS) entry which is preliminary data.</text>
</comment>
<protein>
    <submittedName>
        <fullName evidence="1">Uncharacterized protein</fullName>
    </submittedName>
</protein>